<feature type="transmembrane region" description="Helical" evidence="5">
    <location>
        <begin position="51"/>
        <end position="68"/>
    </location>
</feature>
<dbReference type="PANTHER" id="PTHR36917:SF1">
    <property type="entry name" value="INNER MEMBRANE-SPANNING PROTEIN YCIB"/>
    <property type="match status" value="1"/>
</dbReference>
<dbReference type="Proteomes" id="UP000258102">
    <property type="component" value="Chromosome 1"/>
</dbReference>
<reference evidence="6 8" key="1">
    <citation type="submission" date="2015-06" db="EMBL/GenBank/DDBJ databases">
        <authorList>
            <person name="Xie B.-B."/>
            <person name="Rong J.-C."/>
            <person name="Qin Q.-L."/>
            <person name="Zhang Y.-Z."/>
        </authorList>
    </citation>
    <scope>NUCLEOTIDE SEQUENCE [LARGE SCALE GENOMIC DNA]</scope>
    <source>
        <strain evidence="6 8">JCM 20779</strain>
    </source>
</reference>
<evidence type="ECO:0000313" key="7">
    <source>
        <dbReference type="EMBL" id="AXR02501.1"/>
    </source>
</evidence>
<dbReference type="RefSeq" id="WP_010374069.1">
    <property type="nucleotide sequence ID" value="NZ_CP011924.1"/>
</dbReference>
<comment type="subcellular location">
    <subcellularLocation>
        <location evidence="5">Cell inner membrane</location>
        <topology evidence="5">Multi-pass membrane protein</topology>
    </subcellularLocation>
</comment>
<dbReference type="HAMAP" id="MF_00189">
    <property type="entry name" value="YciB"/>
    <property type="match status" value="1"/>
</dbReference>
<keyword evidence="2 5" id="KW-0812">Transmembrane</keyword>
<evidence type="ECO:0000313" key="8">
    <source>
        <dbReference type="Proteomes" id="UP000016521"/>
    </source>
</evidence>
<organism evidence="7 9">
    <name type="scientific">Pseudoalteromonas piscicida</name>
    <dbReference type="NCBI Taxonomy" id="43662"/>
    <lineage>
        <taxon>Bacteria</taxon>
        <taxon>Pseudomonadati</taxon>
        <taxon>Pseudomonadota</taxon>
        <taxon>Gammaproteobacteria</taxon>
        <taxon>Alteromonadales</taxon>
        <taxon>Pseudoalteromonadaceae</taxon>
        <taxon>Pseudoalteromonas</taxon>
    </lineage>
</organism>
<dbReference type="Pfam" id="PF04279">
    <property type="entry name" value="IspA"/>
    <property type="match status" value="1"/>
</dbReference>
<evidence type="ECO:0000313" key="9">
    <source>
        <dbReference type="Proteomes" id="UP000258102"/>
    </source>
</evidence>
<dbReference type="PANTHER" id="PTHR36917">
    <property type="entry name" value="INTRACELLULAR SEPTATION PROTEIN A-RELATED"/>
    <property type="match status" value="1"/>
</dbReference>
<keyword evidence="3 5" id="KW-1133">Transmembrane helix</keyword>
<feature type="transmembrane region" description="Helical" evidence="5">
    <location>
        <begin position="80"/>
        <end position="96"/>
    </location>
</feature>
<reference evidence="7 9" key="2">
    <citation type="submission" date="2018-08" db="EMBL/GenBank/DDBJ databases">
        <title>Whole Genome Sequences of Two Pseudoalteromonas piscicida Strains, DE1-A and DE2-A, which Exhibit Strong Antibacterial Activity against Vibrio vulnificus.</title>
        <authorList>
            <person name="Richards G.P."/>
            <person name="Needleman D.S."/>
            <person name="Watson M.A."/>
            <person name="Polson S.W."/>
        </authorList>
    </citation>
    <scope>NUCLEOTIDE SEQUENCE [LARGE SCALE GENOMIC DNA]</scope>
    <source>
        <strain evidence="7 9">DE2-A</strain>
    </source>
</reference>
<evidence type="ECO:0000256" key="1">
    <source>
        <dbReference type="ARBA" id="ARBA00022475"/>
    </source>
</evidence>
<sequence length="189" mass="21831">MSFLIEYLPLILFFAVYKFVDIFWATGVLIIASLIQVAHQYITKREVAKRHWVFLAIALILGGMTIFFHDEQFIKWKATIIYAILGAALLISRYLFNKNLVKGALEGVLKSVAEKEKSEIDIDLPAKDCDQLNLFWAVLLFFIAGLNLYVAYHFSLDFWVNFKVFGLIGITFVALLFTMFKIQKYLPEE</sequence>
<dbReference type="GeneID" id="67502015"/>
<dbReference type="EMBL" id="CP011924">
    <property type="protein sequence ID" value="ATD06680.1"/>
    <property type="molecule type" value="Genomic_DNA"/>
</dbReference>
<keyword evidence="5" id="KW-0997">Cell inner membrane</keyword>
<keyword evidence="8" id="KW-1185">Reference proteome</keyword>
<name>A0A1Z3NH43_PSEO7</name>
<protein>
    <recommendedName>
        <fullName evidence="5">Inner membrane-spanning protein YciB</fullName>
    </recommendedName>
</protein>
<dbReference type="Proteomes" id="UP000016521">
    <property type="component" value="Chromosome I"/>
</dbReference>
<comment type="function">
    <text evidence="5">Plays a role in cell envelope biogenesis, maintenance of cell envelope integrity and membrane homeostasis.</text>
</comment>
<evidence type="ECO:0000256" key="2">
    <source>
        <dbReference type="ARBA" id="ARBA00022692"/>
    </source>
</evidence>
<dbReference type="KEGG" id="ppis:B1L02_06970"/>
<keyword evidence="4 5" id="KW-0472">Membrane</keyword>
<proteinExistence type="inferred from homology"/>
<feature type="transmembrane region" description="Helical" evidence="5">
    <location>
        <begin position="12"/>
        <end position="39"/>
    </location>
</feature>
<dbReference type="EMBL" id="CP031761">
    <property type="protein sequence ID" value="AXR02501.1"/>
    <property type="molecule type" value="Genomic_DNA"/>
</dbReference>
<feature type="transmembrane region" description="Helical" evidence="5">
    <location>
        <begin position="134"/>
        <end position="152"/>
    </location>
</feature>
<evidence type="ECO:0000256" key="4">
    <source>
        <dbReference type="ARBA" id="ARBA00023136"/>
    </source>
</evidence>
<comment type="similarity">
    <text evidence="5">Belongs to the YciB family.</text>
</comment>
<dbReference type="AlphaFoldDB" id="A0A1Z3NH43"/>
<gene>
    <name evidence="5" type="primary">yciB</name>
    <name evidence="6" type="synonym">ispZ</name>
    <name evidence="7" type="ORF">D0511_10795</name>
    <name evidence="6" type="ORF">PPIS_a1573</name>
</gene>
<dbReference type="InterPro" id="IPR006008">
    <property type="entry name" value="YciB"/>
</dbReference>
<dbReference type="GO" id="GO:0005886">
    <property type="term" value="C:plasma membrane"/>
    <property type="evidence" value="ECO:0007669"/>
    <property type="project" value="UniProtKB-SubCell"/>
</dbReference>
<evidence type="ECO:0000313" key="6">
    <source>
        <dbReference type="EMBL" id="ATD06680.1"/>
    </source>
</evidence>
<evidence type="ECO:0000256" key="5">
    <source>
        <dbReference type="HAMAP-Rule" id="MF_00189"/>
    </source>
</evidence>
<dbReference type="OrthoDB" id="9788219at2"/>
<evidence type="ECO:0000256" key="3">
    <source>
        <dbReference type="ARBA" id="ARBA00022989"/>
    </source>
</evidence>
<keyword evidence="1 5" id="KW-1003">Cell membrane</keyword>
<feature type="transmembrane region" description="Helical" evidence="5">
    <location>
        <begin position="158"/>
        <end position="180"/>
    </location>
</feature>
<accession>A0A1Z3NH43</accession>